<feature type="compositionally biased region" description="Polar residues" evidence="3">
    <location>
        <begin position="525"/>
        <end position="540"/>
    </location>
</feature>
<dbReference type="PANTHER" id="PTHR10073">
    <property type="entry name" value="DNA MISMATCH REPAIR PROTEIN MLH, PMS, MUTL"/>
    <property type="match status" value="1"/>
</dbReference>
<gene>
    <name evidence="5" type="ORF">C7999DRAFT_42856</name>
</gene>
<evidence type="ECO:0000259" key="4">
    <source>
        <dbReference type="SMART" id="SM01340"/>
    </source>
</evidence>
<protein>
    <recommendedName>
        <fullName evidence="4">DNA mismatch repair protein S5 domain-containing protein</fullName>
    </recommendedName>
</protein>
<dbReference type="InterPro" id="IPR013507">
    <property type="entry name" value="DNA_mismatch_S5_2-like"/>
</dbReference>
<dbReference type="PANTHER" id="PTHR10073:SF41">
    <property type="entry name" value="MISMATCH REPAIR PROTEIN, PUTATIVE (AFU_ORTHOLOGUE AFUA_8G05820)-RELATED"/>
    <property type="match status" value="1"/>
</dbReference>
<feature type="compositionally biased region" description="Polar residues" evidence="3">
    <location>
        <begin position="672"/>
        <end position="684"/>
    </location>
</feature>
<organism evidence="5 6">
    <name type="scientific">Corynascus novoguineensis</name>
    <dbReference type="NCBI Taxonomy" id="1126955"/>
    <lineage>
        <taxon>Eukaryota</taxon>
        <taxon>Fungi</taxon>
        <taxon>Dikarya</taxon>
        <taxon>Ascomycota</taxon>
        <taxon>Pezizomycotina</taxon>
        <taxon>Sordariomycetes</taxon>
        <taxon>Sordariomycetidae</taxon>
        <taxon>Sordariales</taxon>
        <taxon>Chaetomiaceae</taxon>
        <taxon>Corynascus</taxon>
    </lineage>
</organism>
<dbReference type="GO" id="GO:0032389">
    <property type="term" value="C:MutLalpha complex"/>
    <property type="evidence" value="ECO:0007669"/>
    <property type="project" value="TreeGrafter"/>
</dbReference>
<dbReference type="SMART" id="SM01340">
    <property type="entry name" value="DNA_mis_repair"/>
    <property type="match status" value="1"/>
</dbReference>
<feature type="domain" description="DNA mismatch repair protein S5" evidence="4">
    <location>
        <begin position="216"/>
        <end position="365"/>
    </location>
</feature>
<dbReference type="InterPro" id="IPR002099">
    <property type="entry name" value="MutL/Mlh/PMS"/>
</dbReference>
<accession>A0AAN7CPW4</accession>
<evidence type="ECO:0000256" key="1">
    <source>
        <dbReference type="ARBA" id="ARBA00006082"/>
    </source>
</evidence>
<dbReference type="AlphaFoldDB" id="A0AAN7CPW4"/>
<dbReference type="InterPro" id="IPR036890">
    <property type="entry name" value="HATPase_C_sf"/>
</dbReference>
<dbReference type="EMBL" id="MU857695">
    <property type="protein sequence ID" value="KAK4245636.1"/>
    <property type="molecule type" value="Genomic_DNA"/>
</dbReference>
<keyword evidence="2" id="KW-0227">DNA damage</keyword>
<dbReference type="GO" id="GO:0016887">
    <property type="term" value="F:ATP hydrolysis activity"/>
    <property type="evidence" value="ECO:0007669"/>
    <property type="project" value="InterPro"/>
</dbReference>
<comment type="caution">
    <text evidence="5">The sequence shown here is derived from an EMBL/GenBank/DDBJ whole genome shotgun (WGS) entry which is preliminary data.</text>
</comment>
<comment type="similarity">
    <text evidence="1">Belongs to the DNA mismatch repair MutL/HexB family.</text>
</comment>
<dbReference type="InterPro" id="IPR038973">
    <property type="entry name" value="MutL/Mlh/Pms-like"/>
</dbReference>
<feature type="region of interest" description="Disordered" evidence="3">
    <location>
        <begin position="672"/>
        <end position="691"/>
    </location>
</feature>
<dbReference type="GO" id="GO:0061982">
    <property type="term" value="P:meiosis I cell cycle process"/>
    <property type="evidence" value="ECO:0007669"/>
    <property type="project" value="UniProtKB-ARBA"/>
</dbReference>
<feature type="compositionally biased region" description="Basic and acidic residues" evidence="3">
    <location>
        <begin position="636"/>
        <end position="654"/>
    </location>
</feature>
<dbReference type="InterPro" id="IPR020568">
    <property type="entry name" value="Ribosomal_Su5_D2-typ_SF"/>
</dbReference>
<feature type="region of interest" description="Disordered" evidence="3">
    <location>
        <begin position="393"/>
        <end position="663"/>
    </location>
</feature>
<evidence type="ECO:0000313" key="5">
    <source>
        <dbReference type="EMBL" id="KAK4245636.1"/>
    </source>
</evidence>
<dbReference type="GO" id="GO:0140664">
    <property type="term" value="F:ATP-dependent DNA damage sensor activity"/>
    <property type="evidence" value="ECO:0007669"/>
    <property type="project" value="InterPro"/>
</dbReference>
<feature type="compositionally biased region" description="Acidic residues" evidence="3">
    <location>
        <begin position="423"/>
        <end position="437"/>
    </location>
</feature>
<sequence length="824" mass="89329">MSILPLPESTAKQLGSTLVITSPVVLLKELLENAIDARATSIEVLVAPNTVDKIEVRDNGHGISPGDFNSLGCLGHTSKLRSSDELNALGGKTLGFRGVALASISTLASVSLTTRVATENVATVISIAKGGGVGTQHHTGSPVGTTVCVTSLFSNFPVRRQAAIKEAQKNLCKMKNLFQAYVLTRPSIRLRFIVLRNPNLSWSYAPVANGCVKEAALQLFGIDLASQCILVTFPGENHKGSNETSNFQDDLRSSSSQRIATIFEALLPKATADPQKITKGAFLSVDSRPITAARGTAKKLVSIFKKHIEDHFASAASGNPPKDPFIRLNIRCPPGAYDVNVEPSKEDVIFKDEDMIVRQLKSVLSLIYSAHEARNPKSLSSAAAMGIDVEADSEQTLEVQGRSLPPQSTGHAWKVDMSSSLDDGSDIDASDEDDDNDLQGTQRRDQDVIGDEGCKPPSKEGLNPWSIAKLARPNRDIGPSAEGVMQEHHQRTQARISERSPMNSLDGVAPSPIKGKHSEAGPISETCSANTLDNPASQARNLRYAEHERQSTLASQRGQPRRNHGLRSPPSSSLRGHDYNPVGSENRHGSQHVTGSGHQVKTRISFNRCSRREGHRDQPSSGFAGQLFETSRLRQRQRDPTSPRQAGREHEDLTRGNCASVDPECGTIVRQTSQLRQPLSQSAPGPSRHTTKVHLLKQCNDGAAPQSLLTDVTRGRVTRLQRPMTNETPKKPKRFETEQLPLETIPPDYETYTLLLTVTVDVRSLAQLFAEASQFDSWLLHGELRGAFEDGSASQATASLVESLLARIGKGGSVASRSETTMSW</sequence>
<dbReference type="FunFam" id="3.30.565.10:FF:000017">
    <property type="entry name" value="PMS1 homolog 1, mismatch repair system component"/>
    <property type="match status" value="1"/>
</dbReference>
<dbReference type="GO" id="GO:0030983">
    <property type="term" value="F:mismatched DNA binding"/>
    <property type="evidence" value="ECO:0007669"/>
    <property type="project" value="InterPro"/>
</dbReference>
<feature type="compositionally biased region" description="Basic and acidic residues" evidence="3">
    <location>
        <begin position="442"/>
        <end position="458"/>
    </location>
</feature>
<proteinExistence type="inferred from homology"/>
<dbReference type="SUPFAM" id="SSF54211">
    <property type="entry name" value="Ribosomal protein S5 domain 2-like"/>
    <property type="match status" value="1"/>
</dbReference>
<dbReference type="InterPro" id="IPR014721">
    <property type="entry name" value="Ribsml_uS5_D2-typ_fold_subgr"/>
</dbReference>
<feature type="compositionally biased region" description="Polar residues" evidence="3">
    <location>
        <begin position="591"/>
        <end position="608"/>
    </location>
</feature>
<dbReference type="Gene3D" id="3.30.565.10">
    <property type="entry name" value="Histidine kinase-like ATPase, C-terminal domain"/>
    <property type="match status" value="1"/>
</dbReference>
<dbReference type="GO" id="GO:0005524">
    <property type="term" value="F:ATP binding"/>
    <property type="evidence" value="ECO:0007669"/>
    <property type="project" value="InterPro"/>
</dbReference>
<dbReference type="SUPFAM" id="SSF55874">
    <property type="entry name" value="ATPase domain of HSP90 chaperone/DNA topoisomerase II/histidine kinase"/>
    <property type="match status" value="1"/>
</dbReference>
<reference evidence="5" key="2">
    <citation type="submission" date="2023-05" db="EMBL/GenBank/DDBJ databases">
        <authorList>
            <consortium name="Lawrence Berkeley National Laboratory"/>
            <person name="Steindorff A."/>
            <person name="Hensen N."/>
            <person name="Bonometti L."/>
            <person name="Westerberg I."/>
            <person name="Brannstrom I.O."/>
            <person name="Guillou S."/>
            <person name="Cros-Aarteil S."/>
            <person name="Calhoun S."/>
            <person name="Haridas S."/>
            <person name="Kuo A."/>
            <person name="Mondo S."/>
            <person name="Pangilinan J."/>
            <person name="Riley R."/>
            <person name="Labutti K."/>
            <person name="Andreopoulos B."/>
            <person name="Lipzen A."/>
            <person name="Chen C."/>
            <person name="Yanf M."/>
            <person name="Daum C."/>
            <person name="Ng V."/>
            <person name="Clum A."/>
            <person name="Ohm R."/>
            <person name="Martin F."/>
            <person name="Silar P."/>
            <person name="Natvig D."/>
            <person name="Lalanne C."/>
            <person name="Gautier V."/>
            <person name="Ament-Velasquez S.L."/>
            <person name="Kruys A."/>
            <person name="Hutchinson M.I."/>
            <person name="Powell A.J."/>
            <person name="Barry K."/>
            <person name="Miller A.N."/>
            <person name="Grigoriev I.V."/>
            <person name="Debuchy R."/>
            <person name="Gladieux P."/>
            <person name="Thoren M.H."/>
            <person name="Johannesson H."/>
        </authorList>
    </citation>
    <scope>NUCLEOTIDE SEQUENCE</scope>
    <source>
        <strain evidence="5">CBS 359.72</strain>
    </source>
</reference>
<evidence type="ECO:0000256" key="2">
    <source>
        <dbReference type="ARBA" id="ARBA00022763"/>
    </source>
</evidence>
<dbReference type="GO" id="GO:0006298">
    <property type="term" value="P:mismatch repair"/>
    <property type="evidence" value="ECO:0007669"/>
    <property type="project" value="InterPro"/>
</dbReference>
<dbReference type="Pfam" id="PF13589">
    <property type="entry name" value="HATPase_c_3"/>
    <property type="match status" value="1"/>
</dbReference>
<evidence type="ECO:0000313" key="6">
    <source>
        <dbReference type="Proteomes" id="UP001303647"/>
    </source>
</evidence>
<dbReference type="Pfam" id="PF01119">
    <property type="entry name" value="DNA_mis_repair"/>
    <property type="match status" value="1"/>
</dbReference>
<dbReference type="Proteomes" id="UP001303647">
    <property type="component" value="Unassembled WGS sequence"/>
</dbReference>
<dbReference type="NCBIfam" id="TIGR00585">
    <property type="entry name" value="mutl"/>
    <property type="match status" value="1"/>
</dbReference>
<evidence type="ECO:0000256" key="3">
    <source>
        <dbReference type="SAM" id="MobiDB-lite"/>
    </source>
</evidence>
<reference evidence="5" key="1">
    <citation type="journal article" date="2023" name="Mol. Phylogenet. Evol.">
        <title>Genome-scale phylogeny and comparative genomics of the fungal order Sordariales.</title>
        <authorList>
            <person name="Hensen N."/>
            <person name="Bonometti L."/>
            <person name="Westerberg I."/>
            <person name="Brannstrom I.O."/>
            <person name="Guillou S."/>
            <person name="Cros-Aarteil S."/>
            <person name="Calhoun S."/>
            <person name="Haridas S."/>
            <person name="Kuo A."/>
            <person name="Mondo S."/>
            <person name="Pangilinan J."/>
            <person name="Riley R."/>
            <person name="LaButti K."/>
            <person name="Andreopoulos B."/>
            <person name="Lipzen A."/>
            <person name="Chen C."/>
            <person name="Yan M."/>
            <person name="Daum C."/>
            <person name="Ng V."/>
            <person name="Clum A."/>
            <person name="Steindorff A."/>
            <person name="Ohm R.A."/>
            <person name="Martin F."/>
            <person name="Silar P."/>
            <person name="Natvig D.O."/>
            <person name="Lalanne C."/>
            <person name="Gautier V."/>
            <person name="Ament-Velasquez S.L."/>
            <person name="Kruys A."/>
            <person name="Hutchinson M.I."/>
            <person name="Powell A.J."/>
            <person name="Barry K."/>
            <person name="Miller A.N."/>
            <person name="Grigoriev I.V."/>
            <person name="Debuchy R."/>
            <person name="Gladieux P."/>
            <person name="Hiltunen Thoren M."/>
            <person name="Johannesson H."/>
        </authorList>
    </citation>
    <scope>NUCLEOTIDE SEQUENCE</scope>
    <source>
        <strain evidence="5">CBS 359.72</strain>
    </source>
</reference>
<dbReference type="Gene3D" id="3.30.230.10">
    <property type="match status" value="1"/>
</dbReference>
<keyword evidence="6" id="KW-1185">Reference proteome</keyword>
<name>A0AAN7CPW4_9PEZI</name>